<proteinExistence type="predicted"/>
<feature type="transmembrane region" description="Helical" evidence="2">
    <location>
        <begin position="201"/>
        <end position="223"/>
    </location>
</feature>
<feature type="transmembrane region" description="Helical" evidence="2">
    <location>
        <begin position="33"/>
        <end position="50"/>
    </location>
</feature>
<dbReference type="PANTHER" id="PTHR43520:SF8">
    <property type="entry name" value="P-TYPE CU(+) TRANSPORTER"/>
    <property type="match status" value="1"/>
</dbReference>
<dbReference type="GO" id="GO:0055070">
    <property type="term" value="P:copper ion homeostasis"/>
    <property type="evidence" value="ECO:0007669"/>
    <property type="project" value="TreeGrafter"/>
</dbReference>
<dbReference type="GO" id="GO:0016787">
    <property type="term" value="F:hydrolase activity"/>
    <property type="evidence" value="ECO:0007669"/>
    <property type="project" value="UniProtKB-KW"/>
</dbReference>
<evidence type="ECO:0000313" key="4">
    <source>
        <dbReference type="Proteomes" id="UP000194360"/>
    </source>
</evidence>
<dbReference type="InterPro" id="IPR036412">
    <property type="entry name" value="HAD-like_sf"/>
</dbReference>
<feature type="transmembrane region" description="Helical" evidence="2">
    <location>
        <begin position="70"/>
        <end position="93"/>
    </location>
</feature>
<dbReference type="GO" id="GO:0016020">
    <property type="term" value="C:membrane"/>
    <property type="evidence" value="ECO:0007669"/>
    <property type="project" value="TreeGrafter"/>
</dbReference>
<gene>
    <name evidence="3" type="primary">copA_1</name>
    <name evidence="3" type="ORF">BG845_01399</name>
</gene>
<dbReference type="EMBL" id="MIGB01000005">
    <property type="protein sequence ID" value="OSY42479.1"/>
    <property type="molecule type" value="Genomic_DNA"/>
</dbReference>
<evidence type="ECO:0000256" key="2">
    <source>
        <dbReference type="SAM" id="Phobius"/>
    </source>
</evidence>
<keyword evidence="1" id="KW-1278">Translocase</keyword>
<keyword evidence="2" id="KW-0812">Transmembrane</keyword>
<evidence type="ECO:0000256" key="1">
    <source>
        <dbReference type="ARBA" id="ARBA00022967"/>
    </source>
</evidence>
<dbReference type="STRING" id="2074.BG845_01399"/>
<organism evidence="3 4">
    <name type="scientific">Pseudonocardia autotrophica</name>
    <name type="common">Amycolata autotrophica</name>
    <name type="synonym">Nocardia autotrophica</name>
    <dbReference type="NCBI Taxonomy" id="2074"/>
    <lineage>
        <taxon>Bacteria</taxon>
        <taxon>Bacillati</taxon>
        <taxon>Actinomycetota</taxon>
        <taxon>Actinomycetes</taxon>
        <taxon>Pseudonocardiales</taxon>
        <taxon>Pseudonocardiaceae</taxon>
        <taxon>Pseudonocardia</taxon>
    </lineage>
</organism>
<dbReference type="EC" id="3.6.3.54" evidence="3"/>
<dbReference type="InterPro" id="IPR023299">
    <property type="entry name" value="ATPase_P-typ_cyto_dom_N"/>
</dbReference>
<dbReference type="SUPFAM" id="SSF56784">
    <property type="entry name" value="HAD-like"/>
    <property type="match status" value="1"/>
</dbReference>
<dbReference type="GO" id="GO:0005507">
    <property type="term" value="F:copper ion binding"/>
    <property type="evidence" value="ECO:0007669"/>
    <property type="project" value="TreeGrafter"/>
</dbReference>
<feature type="transmembrane region" description="Helical" evidence="2">
    <location>
        <begin position="606"/>
        <end position="625"/>
    </location>
</feature>
<evidence type="ECO:0000313" key="3">
    <source>
        <dbReference type="EMBL" id="OSY42479.1"/>
    </source>
</evidence>
<dbReference type="Gene3D" id="3.40.1110.10">
    <property type="entry name" value="Calcium-transporting ATPase, cytoplasmic domain N"/>
    <property type="match status" value="1"/>
</dbReference>
<dbReference type="Pfam" id="PF00702">
    <property type="entry name" value="Hydrolase"/>
    <property type="match status" value="1"/>
</dbReference>
<dbReference type="SUPFAM" id="SSF81660">
    <property type="entry name" value="Metal cation-transporting ATPase, ATP-binding domain N"/>
    <property type="match status" value="1"/>
</dbReference>
<sequence length="665" mass="64288">MRSRIPVALAAAVTALALPVAGPLLVPAPVVPALLAASVLLALAVVLVAGRAGHRGAAAALRAGTVSTDVGVSIATLGASAWAAPAVLAAAVSPAGPSAVLGGWGAGSTPADLLGLLGGPALLPGTAAVLTVLAVIVADTGRRTPPSAAGTDGPPVVRETAAHPRDALRAVADRWCTRLVPIAVLVALAVTGFRVGSGQGWPVAGLAGLAVLLAACPVVLLAAAPAAVRAADRAGGTDVRLPLPGPGPRQDPVGWTRPFGAHGVVQRIDTVALAGPDVLTGTGPGAIVVHPARGEDPDTVLQLAASVTAGCRPGSDLAPVARALSAAAGGPVPDVAEADEQPGLGVSGLVAELVPVDGMRPGVVTGRVRAGAGAAAAGPVSGEPVVALAEHDGRTHPGPGPATTVVAHAVLVGSPEWLHEHGVRLPPGLRAARERAVADGGSVVAVAWDGAARAVLTLDRVPHPSAAAGLDALRAAGAEPALLTPDDDGAARTLALAVGLDPDDPDAVRAGLGPAARAAAVAGLRARGRTVAVAADPGTDPDALAGADLAVALLPWRSVEPGAPGEPDPVPDPVAGSARIAARGGPTEVAAALVLARRARAHTRSAVVAAIVLAAAGTVAAAAGAPGPVVAALPVLGALAVRARRARTGVRSTPGEAPAAAMTDR</sequence>
<dbReference type="OrthoDB" id="3579911at2"/>
<dbReference type="AlphaFoldDB" id="A0A1Y2N5P2"/>
<dbReference type="Proteomes" id="UP000194360">
    <property type="component" value="Unassembled WGS sequence"/>
</dbReference>
<keyword evidence="3" id="KW-0378">Hydrolase</keyword>
<keyword evidence="2" id="KW-0472">Membrane</keyword>
<protein>
    <submittedName>
        <fullName evidence="3">Copper-exporting P-type ATPase A</fullName>
        <ecNumber evidence="3">3.6.3.54</ecNumber>
    </submittedName>
</protein>
<keyword evidence="2" id="KW-1133">Transmembrane helix</keyword>
<dbReference type="GO" id="GO:0043682">
    <property type="term" value="F:P-type divalent copper transporter activity"/>
    <property type="evidence" value="ECO:0007669"/>
    <property type="project" value="TreeGrafter"/>
</dbReference>
<dbReference type="GO" id="GO:0000166">
    <property type="term" value="F:nucleotide binding"/>
    <property type="evidence" value="ECO:0007669"/>
    <property type="project" value="InterPro"/>
</dbReference>
<name>A0A1Y2N5P2_PSEAH</name>
<feature type="transmembrane region" description="Helical" evidence="2">
    <location>
        <begin position="113"/>
        <end position="138"/>
    </location>
</feature>
<keyword evidence="4" id="KW-1185">Reference proteome</keyword>
<reference evidence="3 4" key="1">
    <citation type="submission" date="2016-09" db="EMBL/GenBank/DDBJ databases">
        <title>Pseudonocardia autotrophica DSM535, a candidate organism with high potential of specific P450 cytochromes.</title>
        <authorList>
            <person name="Grumaz C."/>
            <person name="Vainshtein Y."/>
            <person name="Kirstahler P."/>
            <person name="Sohn K."/>
        </authorList>
    </citation>
    <scope>NUCLEOTIDE SEQUENCE [LARGE SCALE GENOMIC DNA]</scope>
    <source>
        <strain evidence="3 4">DSM 535</strain>
    </source>
</reference>
<accession>A0A1Y2N5P2</accession>
<dbReference type="Gene3D" id="3.40.50.1000">
    <property type="entry name" value="HAD superfamily/HAD-like"/>
    <property type="match status" value="1"/>
</dbReference>
<dbReference type="InterPro" id="IPR023214">
    <property type="entry name" value="HAD_sf"/>
</dbReference>
<dbReference type="RefSeq" id="WP_085911690.1">
    <property type="nucleotide sequence ID" value="NZ_AP018920.1"/>
</dbReference>
<feature type="transmembrane region" description="Helical" evidence="2">
    <location>
        <begin position="175"/>
        <end position="195"/>
    </location>
</feature>
<comment type="caution">
    <text evidence="3">The sequence shown here is derived from an EMBL/GenBank/DDBJ whole genome shotgun (WGS) entry which is preliminary data.</text>
</comment>
<dbReference type="PANTHER" id="PTHR43520">
    <property type="entry name" value="ATP7, ISOFORM B"/>
    <property type="match status" value="1"/>
</dbReference>